<organism evidence="1 2">
    <name type="scientific">Vibrio coralliilyticus</name>
    <dbReference type="NCBI Taxonomy" id="190893"/>
    <lineage>
        <taxon>Bacteria</taxon>
        <taxon>Pseudomonadati</taxon>
        <taxon>Pseudomonadota</taxon>
        <taxon>Gammaproteobacteria</taxon>
        <taxon>Vibrionales</taxon>
        <taxon>Vibrionaceae</taxon>
        <taxon>Vibrio</taxon>
    </lineage>
</organism>
<evidence type="ECO:0000313" key="2">
    <source>
        <dbReference type="Proteomes" id="UP000030081"/>
    </source>
</evidence>
<keyword evidence="1" id="KW-0614">Plasmid</keyword>
<dbReference type="EMBL" id="CP009620">
    <property type="protein sequence ID" value="AIW22837.1"/>
    <property type="molecule type" value="Genomic_DNA"/>
</dbReference>
<dbReference type="Proteomes" id="UP000030081">
    <property type="component" value="Plasmid p319"/>
</dbReference>
<dbReference type="KEGG" id="vcy:IX92_27725"/>
<reference evidence="1 2" key="1">
    <citation type="submission" date="2014-10" db="EMBL/GenBank/DDBJ databases">
        <title>The Complete Genome Sequence for the Shellfish Pathogen Vibrio coralliilyticus RE98 Isolated from a Shellfish Hatchery.</title>
        <authorList>
            <person name="Richards G.P."/>
            <person name="Bono J.L."/>
            <person name="Watson M.A."/>
            <person name="Needleman D.S."/>
        </authorList>
    </citation>
    <scope>NUCLEOTIDE SEQUENCE [LARGE SCALE GENOMIC DNA]</scope>
    <source>
        <strain evidence="1 2">RE98</strain>
        <plasmid evidence="1 2">p319</plasmid>
    </source>
</reference>
<proteinExistence type="predicted"/>
<sequence>MINREQIKEVLPVFLEMKESDDIEISEVLKAQGLKLEDAERVSAFFPSAFCRIALSHTFNLGFSDTYCIEGKEGEFSFQEEPIYKLGIEMASEIYHNEPQLAEVFNCIVARSSEFNSVNNALNAGADIEGANFSPTNYSGYKTLGNKCGLFSQVVS</sequence>
<evidence type="ECO:0000313" key="1">
    <source>
        <dbReference type="EMBL" id="AIW22837.1"/>
    </source>
</evidence>
<geneLocation type="plasmid" evidence="1 2">
    <name>p319</name>
</geneLocation>
<dbReference type="RefSeq" id="WP_043011740.1">
    <property type="nucleotide sequence ID" value="NZ_CP009620.1"/>
</dbReference>
<accession>A0AAN0W0S7</accession>
<protein>
    <submittedName>
        <fullName evidence="1">Uncharacterized protein</fullName>
    </submittedName>
</protein>
<name>A0AAN0W0S7_9VIBR</name>
<dbReference type="AlphaFoldDB" id="A0AAN0W0S7"/>
<gene>
    <name evidence="1" type="ORF">IX92_27725</name>
</gene>
<keyword evidence="2" id="KW-1185">Reference proteome</keyword>